<protein>
    <submittedName>
        <fullName evidence="4">RlpA-like double-psi beta-barrel-protein domain-containing protein-containing protein</fullName>
    </submittedName>
</protein>
<feature type="region of interest" description="Disordered" evidence="2">
    <location>
        <begin position="45"/>
        <end position="98"/>
    </location>
</feature>
<keyword evidence="5" id="KW-1185">Reference proteome</keyword>
<evidence type="ECO:0000313" key="4">
    <source>
        <dbReference type="EMBL" id="KAK3344230.1"/>
    </source>
</evidence>
<gene>
    <name evidence="4" type="ORF">B0T25DRAFT_556457</name>
</gene>
<dbReference type="SUPFAM" id="SSF50685">
    <property type="entry name" value="Barwin-like endoglucanases"/>
    <property type="match status" value="1"/>
</dbReference>
<accession>A0AAJ0H9J3</accession>
<keyword evidence="3" id="KW-0812">Transmembrane</keyword>
<dbReference type="Proteomes" id="UP001275084">
    <property type="component" value="Unassembled WGS sequence"/>
</dbReference>
<dbReference type="CDD" id="cd22191">
    <property type="entry name" value="DPBB_RlpA_EXP_N-like"/>
    <property type="match status" value="1"/>
</dbReference>
<dbReference type="InterPro" id="IPR051477">
    <property type="entry name" value="Expansin_CellWall"/>
</dbReference>
<dbReference type="AlphaFoldDB" id="A0AAJ0H9J3"/>
<reference evidence="4" key="2">
    <citation type="submission" date="2023-06" db="EMBL/GenBank/DDBJ databases">
        <authorList>
            <consortium name="Lawrence Berkeley National Laboratory"/>
            <person name="Haridas S."/>
            <person name="Hensen N."/>
            <person name="Bonometti L."/>
            <person name="Westerberg I."/>
            <person name="Brannstrom I.O."/>
            <person name="Guillou S."/>
            <person name="Cros-Aarteil S."/>
            <person name="Calhoun S."/>
            <person name="Kuo A."/>
            <person name="Mondo S."/>
            <person name="Pangilinan J."/>
            <person name="Riley R."/>
            <person name="Labutti K."/>
            <person name="Andreopoulos B."/>
            <person name="Lipzen A."/>
            <person name="Chen C."/>
            <person name="Yanf M."/>
            <person name="Daum C."/>
            <person name="Ng V."/>
            <person name="Clum A."/>
            <person name="Steindorff A."/>
            <person name="Ohm R."/>
            <person name="Martin F."/>
            <person name="Silar P."/>
            <person name="Natvig D."/>
            <person name="Lalanne C."/>
            <person name="Gautier V."/>
            <person name="Ament-Velasquez S.L."/>
            <person name="Kruys A."/>
            <person name="Hutchinson M.I."/>
            <person name="Powell A.J."/>
            <person name="Barry K."/>
            <person name="Miller A.N."/>
            <person name="Grigoriev I.V."/>
            <person name="Debuchy R."/>
            <person name="Gladieux P."/>
            <person name="Thoren M.H."/>
            <person name="Johannesson H."/>
        </authorList>
    </citation>
    <scope>NUCLEOTIDE SEQUENCE</scope>
    <source>
        <strain evidence="4">CBS 955.72</strain>
    </source>
</reference>
<sequence length="287" mass="30963">MADQEAQQSVPLERIRHLPEWETPIHPPKRSYFSRTTLPRQLKTNPFASLHKGTPRRSSTFAPTSDESLQAQKETAITPGDPILPTTRASTITTPTTHPSTLRSRLCARCDALLPPHKTYLCGLTRRALVLFVLVPALVLVVLAFALGLGLGLGLRHRAPDLNSLPLPSHGNKVYEGDLTYYAPGLGACGLDSVGGDYIAAVAHELFDAAGANAASGGNPNQNPLCGKMIRITRDYVEAGKGEVTVDVMVVDRCTGCQPADLDLSPAVYDLLAPESKGRVVGRWKWL</sequence>
<proteinExistence type="predicted"/>
<dbReference type="PANTHER" id="PTHR31836:SF28">
    <property type="entry name" value="SRCR DOMAIN-CONTAINING PROTEIN-RELATED"/>
    <property type="match status" value="1"/>
</dbReference>
<dbReference type="EMBL" id="JAUIQD010000007">
    <property type="protein sequence ID" value="KAK3344230.1"/>
    <property type="molecule type" value="Genomic_DNA"/>
</dbReference>
<dbReference type="Gene3D" id="2.40.40.10">
    <property type="entry name" value="RlpA-like domain"/>
    <property type="match status" value="1"/>
</dbReference>
<reference evidence="4" key="1">
    <citation type="journal article" date="2023" name="Mol. Phylogenet. Evol.">
        <title>Genome-scale phylogeny and comparative genomics of the fungal order Sordariales.</title>
        <authorList>
            <person name="Hensen N."/>
            <person name="Bonometti L."/>
            <person name="Westerberg I."/>
            <person name="Brannstrom I.O."/>
            <person name="Guillou S."/>
            <person name="Cros-Aarteil S."/>
            <person name="Calhoun S."/>
            <person name="Haridas S."/>
            <person name="Kuo A."/>
            <person name="Mondo S."/>
            <person name="Pangilinan J."/>
            <person name="Riley R."/>
            <person name="LaButti K."/>
            <person name="Andreopoulos B."/>
            <person name="Lipzen A."/>
            <person name="Chen C."/>
            <person name="Yan M."/>
            <person name="Daum C."/>
            <person name="Ng V."/>
            <person name="Clum A."/>
            <person name="Steindorff A."/>
            <person name="Ohm R.A."/>
            <person name="Martin F."/>
            <person name="Silar P."/>
            <person name="Natvig D.O."/>
            <person name="Lalanne C."/>
            <person name="Gautier V."/>
            <person name="Ament-Velasquez S.L."/>
            <person name="Kruys A."/>
            <person name="Hutchinson M.I."/>
            <person name="Powell A.J."/>
            <person name="Barry K."/>
            <person name="Miller A.N."/>
            <person name="Grigoriev I.V."/>
            <person name="Debuchy R."/>
            <person name="Gladieux P."/>
            <person name="Hiltunen Thoren M."/>
            <person name="Johannesson H."/>
        </authorList>
    </citation>
    <scope>NUCLEOTIDE SEQUENCE</scope>
    <source>
        <strain evidence="4">CBS 955.72</strain>
    </source>
</reference>
<comment type="caution">
    <text evidence="4">The sequence shown here is derived from an EMBL/GenBank/DDBJ whole genome shotgun (WGS) entry which is preliminary data.</text>
</comment>
<keyword evidence="3" id="KW-1133">Transmembrane helix</keyword>
<feature type="transmembrane region" description="Helical" evidence="3">
    <location>
        <begin position="128"/>
        <end position="155"/>
    </location>
</feature>
<dbReference type="InterPro" id="IPR036908">
    <property type="entry name" value="RlpA-like_sf"/>
</dbReference>
<keyword evidence="3" id="KW-0472">Membrane</keyword>
<feature type="compositionally biased region" description="Polar residues" evidence="2">
    <location>
        <begin position="56"/>
        <end position="75"/>
    </location>
</feature>
<organism evidence="4 5">
    <name type="scientific">Lasiosphaeria hispida</name>
    <dbReference type="NCBI Taxonomy" id="260671"/>
    <lineage>
        <taxon>Eukaryota</taxon>
        <taxon>Fungi</taxon>
        <taxon>Dikarya</taxon>
        <taxon>Ascomycota</taxon>
        <taxon>Pezizomycotina</taxon>
        <taxon>Sordariomycetes</taxon>
        <taxon>Sordariomycetidae</taxon>
        <taxon>Sordariales</taxon>
        <taxon>Lasiosphaeriaceae</taxon>
        <taxon>Lasiosphaeria</taxon>
    </lineage>
</organism>
<feature type="compositionally biased region" description="Low complexity" evidence="2">
    <location>
        <begin position="85"/>
        <end position="98"/>
    </location>
</feature>
<name>A0AAJ0H9J3_9PEZI</name>
<evidence type="ECO:0000313" key="5">
    <source>
        <dbReference type="Proteomes" id="UP001275084"/>
    </source>
</evidence>
<evidence type="ECO:0000256" key="3">
    <source>
        <dbReference type="SAM" id="Phobius"/>
    </source>
</evidence>
<dbReference type="PANTHER" id="PTHR31836">
    <property type="match status" value="1"/>
</dbReference>
<keyword evidence="1" id="KW-0732">Signal</keyword>
<evidence type="ECO:0000256" key="1">
    <source>
        <dbReference type="ARBA" id="ARBA00022729"/>
    </source>
</evidence>
<evidence type="ECO:0000256" key="2">
    <source>
        <dbReference type="SAM" id="MobiDB-lite"/>
    </source>
</evidence>